<feature type="compositionally biased region" description="Low complexity" evidence="9">
    <location>
        <begin position="1368"/>
        <end position="1390"/>
    </location>
</feature>
<dbReference type="KEGG" id="acan:ACA1_201340"/>
<feature type="region of interest" description="Disordered" evidence="9">
    <location>
        <begin position="1766"/>
        <end position="1895"/>
    </location>
</feature>
<dbReference type="Gene3D" id="1.10.510.10">
    <property type="entry name" value="Transferase(Phosphotransferase) domain 1"/>
    <property type="match status" value="1"/>
</dbReference>
<feature type="compositionally biased region" description="Polar residues" evidence="9">
    <location>
        <begin position="1269"/>
        <end position="1287"/>
    </location>
</feature>
<dbReference type="CDD" id="cd00180">
    <property type="entry name" value="PKc"/>
    <property type="match status" value="1"/>
</dbReference>
<feature type="region of interest" description="Disordered" evidence="9">
    <location>
        <begin position="535"/>
        <end position="660"/>
    </location>
</feature>
<evidence type="ECO:0000256" key="2">
    <source>
        <dbReference type="ARBA" id="ARBA00022527"/>
    </source>
</evidence>
<evidence type="ECO:0000256" key="9">
    <source>
        <dbReference type="SAM" id="MobiDB-lite"/>
    </source>
</evidence>
<feature type="compositionally biased region" description="Low complexity" evidence="9">
    <location>
        <begin position="3072"/>
        <end position="3082"/>
    </location>
</feature>
<reference evidence="11 12" key="1">
    <citation type="journal article" date="2013" name="Genome Biol.">
        <title>Genome of Acanthamoeba castellanii highlights extensive lateral gene transfer and early evolution of tyrosine kinase signaling.</title>
        <authorList>
            <person name="Clarke M."/>
            <person name="Lohan A.J."/>
            <person name="Liu B."/>
            <person name="Lagkouvardos I."/>
            <person name="Roy S."/>
            <person name="Zafar N."/>
            <person name="Bertelli C."/>
            <person name="Schilde C."/>
            <person name="Kianianmomeni A."/>
            <person name="Burglin T.R."/>
            <person name="Frech C."/>
            <person name="Turcotte B."/>
            <person name="Kopec K.O."/>
            <person name="Synnott J.M."/>
            <person name="Choo C."/>
            <person name="Paponov I."/>
            <person name="Finkler A."/>
            <person name="Soon Heng Tan C."/>
            <person name="Hutchins A.P."/>
            <person name="Weinmeier T."/>
            <person name="Rattei T."/>
            <person name="Chu J.S."/>
            <person name="Gimenez G."/>
            <person name="Irimia M."/>
            <person name="Rigden D.J."/>
            <person name="Fitzpatrick D.A."/>
            <person name="Lorenzo-Morales J."/>
            <person name="Bateman A."/>
            <person name="Chiu C.H."/>
            <person name="Tang P."/>
            <person name="Hegemann P."/>
            <person name="Fromm H."/>
            <person name="Raoult D."/>
            <person name="Greub G."/>
            <person name="Miranda-Saavedra D."/>
            <person name="Chen N."/>
            <person name="Nash P."/>
            <person name="Ginger M.L."/>
            <person name="Horn M."/>
            <person name="Schaap P."/>
            <person name="Caler L."/>
            <person name="Loftus B."/>
        </authorList>
    </citation>
    <scope>NUCLEOTIDE SEQUENCE [LARGE SCALE GENOMIC DNA]</scope>
    <source>
        <strain evidence="11 12">Neff</strain>
    </source>
</reference>
<dbReference type="InterPro" id="IPR020422">
    <property type="entry name" value="TYR_PHOSPHATASE_DUAL_dom"/>
</dbReference>
<feature type="compositionally biased region" description="Low complexity" evidence="9">
    <location>
        <begin position="1968"/>
        <end position="1986"/>
    </location>
</feature>
<dbReference type="InterPro" id="IPR029021">
    <property type="entry name" value="Prot-tyrosine_phosphatase-like"/>
</dbReference>
<dbReference type="RefSeq" id="XP_004341861.1">
    <property type="nucleotide sequence ID" value="XM_004341813.1"/>
</dbReference>
<feature type="compositionally biased region" description="Basic and acidic residues" evidence="9">
    <location>
        <begin position="2142"/>
        <end position="2158"/>
    </location>
</feature>
<feature type="region of interest" description="Disordered" evidence="9">
    <location>
        <begin position="1716"/>
        <end position="1736"/>
    </location>
</feature>
<dbReference type="Gene3D" id="3.90.190.10">
    <property type="entry name" value="Protein tyrosine phosphatase superfamily"/>
    <property type="match status" value="1"/>
</dbReference>
<evidence type="ECO:0000256" key="7">
    <source>
        <dbReference type="ARBA" id="ARBA00047899"/>
    </source>
</evidence>
<dbReference type="GO" id="GO:0005737">
    <property type="term" value="C:cytoplasm"/>
    <property type="evidence" value="ECO:0007669"/>
    <property type="project" value="TreeGrafter"/>
</dbReference>
<feature type="compositionally biased region" description="Acidic residues" evidence="9">
    <location>
        <begin position="1520"/>
        <end position="1531"/>
    </location>
</feature>
<organism evidence="11 12">
    <name type="scientific">Acanthamoeba castellanii (strain ATCC 30010 / Neff)</name>
    <dbReference type="NCBI Taxonomy" id="1257118"/>
    <lineage>
        <taxon>Eukaryota</taxon>
        <taxon>Amoebozoa</taxon>
        <taxon>Discosea</taxon>
        <taxon>Longamoebia</taxon>
        <taxon>Centramoebida</taxon>
        <taxon>Acanthamoebidae</taxon>
        <taxon>Acanthamoeba</taxon>
    </lineage>
</organism>
<evidence type="ECO:0000256" key="5">
    <source>
        <dbReference type="ARBA" id="ARBA00022777"/>
    </source>
</evidence>
<dbReference type="SUPFAM" id="SSF56112">
    <property type="entry name" value="Protein kinase-like (PK-like)"/>
    <property type="match status" value="1"/>
</dbReference>
<feature type="region of interest" description="Disordered" evidence="9">
    <location>
        <begin position="223"/>
        <end position="244"/>
    </location>
</feature>
<evidence type="ECO:0000256" key="1">
    <source>
        <dbReference type="ARBA" id="ARBA00012513"/>
    </source>
</evidence>
<dbReference type="GO" id="GO:0005524">
    <property type="term" value="F:ATP binding"/>
    <property type="evidence" value="ECO:0007669"/>
    <property type="project" value="UniProtKB-KW"/>
</dbReference>
<keyword evidence="12" id="KW-1185">Reference proteome</keyword>
<dbReference type="PANTHER" id="PTHR24361:SF433">
    <property type="entry name" value="PROTEIN KINASE DOMAIN-CONTAINING PROTEIN"/>
    <property type="match status" value="1"/>
</dbReference>
<feature type="compositionally biased region" description="Polar residues" evidence="9">
    <location>
        <begin position="1299"/>
        <end position="1309"/>
    </location>
</feature>
<name>L8H5M8_ACACF</name>
<gene>
    <name evidence="11" type="ORF">ACA1_201340</name>
</gene>
<feature type="compositionally biased region" description="Low complexity" evidence="9">
    <location>
        <begin position="1227"/>
        <end position="1239"/>
    </location>
</feature>
<dbReference type="Pfam" id="PF00069">
    <property type="entry name" value="Pkinase"/>
    <property type="match status" value="1"/>
</dbReference>
<feature type="region of interest" description="Disordered" evidence="9">
    <location>
        <begin position="1600"/>
        <end position="1687"/>
    </location>
</feature>
<feature type="compositionally biased region" description="Basic residues" evidence="9">
    <location>
        <begin position="3057"/>
        <end position="3068"/>
    </location>
</feature>
<feature type="compositionally biased region" description="Polar residues" evidence="9">
    <location>
        <begin position="1766"/>
        <end position="1777"/>
    </location>
</feature>
<feature type="compositionally biased region" description="Basic and acidic residues" evidence="9">
    <location>
        <begin position="545"/>
        <end position="585"/>
    </location>
</feature>
<dbReference type="EMBL" id="KB007932">
    <property type="protein sequence ID" value="ELR19766.1"/>
    <property type="molecule type" value="Genomic_DNA"/>
</dbReference>
<evidence type="ECO:0000259" key="10">
    <source>
        <dbReference type="PROSITE" id="PS50011"/>
    </source>
</evidence>
<comment type="catalytic activity">
    <reaction evidence="7">
        <text>L-threonyl-[protein] + ATP = O-phospho-L-threonyl-[protein] + ADP + H(+)</text>
        <dbReference type="Rhea" id="RHEA:46608"/>
        <dbReference type="Rhea" id="RHEA-COMP:11060"/>
        <dbReference type="Rhea" id="RHEA-COMP:11605"/>
        <dbReference type="ChEBI" id="CHEBI:15378"/>
        <dbReference type="ChEBI" id="CHEBI:30013"/>
        <dbReference type="ChEBI" id="CHEBI:30616"/>
        <dbReference type="ChEBI" id="CHEBI:61977"/>
        <dbReference type="ChEBI" id="CHEBI:456216"/>
        <dbReference type="EC" id="2.7.11.1"/>
    </reaction>
</comment>
<dbReference type="InterPro" id="IPR008271">
    <property type="entry name" value="Ser/Thr_kinase_AS"/>
</dbReference>
<feature type="compositionally biased region" description="Low complexity" evidence="9">
    <location>
        <begin position="1913"/>
        <end position="1925"/>
    </location>
</feature>
<keyword evidence="3" id="KW-0808">Transferase</keyword>
<dbReference type="CDD" id="cd14498">
    <property type="entry name" value="DSP"/>
    <property type="match status" value="1"/>
</dbReference>
<feature type="compositionally biased region" description="Basic and acidic residues" evidence="9">
    <location>
        <begin position="2074"/>
        <end position="2083"/>
    </location>
</feature>
<evidence type="ECO:0000256" key="6">
    <source>
        <dbReference type="ARBA" id="ARBA00022840"/>
    </source>
</evidence>
<feature type="compositionally biased region" description="Polar residues" evidence="9">
    <location>
        <begin position="2123"/>
        <end position="2141"/>
    </location>
</feature>
<feature type="domain" description="Protein kinase" evidence="10">
    <location>
        <begin position="2448"/>
        <end position="2752"/>
    </location>
</feature>
<feature type="compositionally biased region" description="Basic and acidic residues" evidence="9">
    <location>
        <begin position="2018"/>
        <end position="2031"/>
    </location>
</feature>
<keyword evidence="2" id="KW-0723">Serine/threonine-protein kinase</keyword>
<evidence type="ECO:0000313" key="12">
    <source>
        <dbReference type="Proteomes" id="UP000011083"/>
    </source>
</evidence>
<keyword evidence="5" id="KW-0418">Kinase</keyword>
<keyword evidence="4" id="KW-0547">Nucleotide-binding</keyword>
<sequence length="3103" mass="340925">MSVGKLVPKGKTTIKGLVRGKEDAPIFLHITSSEQVVNLFEDKPPGYCILRLDPVFIEKWSRSPLLLTYKFGALLFTQILRVPHLRVKASKKEILLCQCDKNSYSHIRSTAEFLPKLQSFIAEFVSNKNFVEKPLDSYSPDLKNELYYKKYLIFPANGTRLVLKKKKEDEVETAEAGIVFSNLSFFGKKGEDIKSINTFNEFLLEFLGMEEATEPQMKALGVSIQSSSRPANLSDSSGANPSRLHIPSPRLLPMHGKAGKKGQFDVLAFTGKEKSAVIERLKKAGEQTIDIADSGSSSTRSQRKYTDPREGLNTFLKELFDAVKVGQLANEKMDWIRRGLFDALVASGLIAEFTSDLQLDGPTTTLSPPQKRDMLVGKILRHLLSNNAEGCREFVKLMGEMLKKAREEDSEFPWGECVGLFTLLSVLIRSTDIEPFPTIFVQELGVNRMLEVYNDAANRIEADSAAEAEFQKALFKRMEEGAHRTAGGPGASSGLFDSGGGSAALAAPANYHIPVPPPPPPPLVIKRGKIRKMKKRFKTHNKKEYKKDQHSDIKETPPTDTKGEGEGEGKEKEKEKEDAEGEKNKGKGVKLNTSVEFSTPRTSVDSSSPRPVIPALSLSSAATKTKDDGLASAQSRFSRRRGINDETPRTPTSGRGSFGKELGRNTSFYITPSIQLTKLAFNLGETAVAADLTALMRYKTGVGNPDEPTDLSAEARNKRRSKRLSTSLSNLHNSLAIFKPGQLKPEASSFRSTAPYKIKTMILKALAKIIALPHLYAYVRSPVNLIFTELNKALANGLLKIDQPFRALRGLDKFLCRVHSQLCDALSRQNLADLELCLVMLGDYLHFCPTRVMASQVIDVAMETLLHVKFLVFNMVPESLSEDMRIQHIRLTHSLVRVFQELCAQTKHEGTLVFLLQLLLGTNETVLFFRGYAKRILFSDQTIQEITSHESKETLTEYRLQIIKLFSSLVSLVGAKLKYIEERKFPTSPLHLSGSAALSLPQLTRINSAEEDVAQSNKEEDKYAMPPFAAKNMGCVADTNPSDTAWCVCLLEQLGFLISPQTGYFMRFLGQGNHFTNFEVKKVMLQLFGQILMTPCNPFACNKAYTEFFISHHYLTFLKLYNSDGFDSSTLSLCALHLQILLCFAEHKTEKIKRKFYQLRIMDFLARQISLEYEIILKNAQYIEPATSQSSPNLGGQVDLRAQGILQMQQSSSLPTIPLPRKITGELPPSSSLATTSTSVDPKRVASTPALSPRKEPIKKAAKRKARAQSMSFTDSPLKLSLSSVTGNPEEGNAKRSELVSSSRAVLSQNRDDPIIVSDRAQKEEKKRNRTSGSYIRTSNRRIPAQSSGEKGDWGMRSMPSWSRTKDSAVTSATSSASASASASPAWTPEAPEPEKKTFGQLKSSINMGSIGKKVGKAITLPGLKLGTSLTRESSAALVKELAAAEYQCSGAESSSDDEDMMKPRVSIGSIVTMIPPLRLSDTSSISGPHSGQQLIVEMTSSSTFQTTELTSDGSRTETELTEDDESDDDATQSRGSVSSMSSMSSSSGKLLIPGLKLSGAETKDGSAAIGKGNVVIMKSPTAVSEPKKMIAIPGLKLTGADTKDGSTAVGKGTTLLKSPTTTSTFVSGRGHRERADSDDETGEGTDADGDDEGTDKSESDREMESESESESERESDDGGSPVKPLAKLAIPGLKLTGADTKDGTAAVGKGTVLVKAASSDSSESESEDEAPPPVVAKIAIPGLKLTGADTKDGSTAVGRGTVLLKTTANTSQNSSLEDLRSPLAARSSSESESESESEDEPPRPPPPAVTKLAIPGLKLTGADTKDGSSAVGKGTVLTLKTASKEDIQAVDSTSSESESDEDEEIKPAPVTAKIAIPGLKLTGADTKDGSSAVGKGTTLMVLKVGSLENFSDSAAYSDASSSDGSDSEGDDEPRPVQPKVMAKLAIPGLKLTGADTKDGSSAVGKGTTLVVSTTAVATTAAAAAARPMSPRSKEAHHSSSESESDDNDEGRLATGTDHSDSERSDRDESPHPSPSVRRPFAIPGLKLTANETKDGTASVGKGTNLGGGGSSDDDPHSQEDLAKSASPRPSVSGSPSRASPRLSPGSPSARPAIPSLKFPATNAESTPMPSSPTRGGANSSKEGKEGRKLIEIQERRRITPRTPKKPIMTTHPPTPKRPMGGSDGAALPSPKLKVTFGGPDGSGSNDLSASSSPRATATVTTSSPLSPNRSAPLTIPSGTGGLEKSNSASLIPKLRFTEDLRQHNFKQEEFLKEALGEKPQKFPQLVVPAGGKTLSDIEHRILQSDPSLRFVKQSTNRRILEDIENLTGMLDDIEELSPEDIIERNQLYLSERNERKIYMDKALHITFLQLIFSLLLTPMGTLQPLYTDQFPVNNKKLNIPFLLHSHINHPANGPIIPELVERSLEMKEGAYRMLKLLTNRLFSPEQYQHMKRIAIGAYGTVYKCTVGSENLNVAVKLMELPKSIWDRCVLHDIFTEILVLDAYKDDKRICKLYDYGVSEEHYWVIMRFYRCSLKEWRLRQTRPLSENLVLYLNIFSRVLETMKICIKGDKFKINHFDLKCDNVLIDPIDPNIEEEELLNPRSDKPPFNVCLADFGESTVYQSEDDGYTTRSRGTEFNKSPEMLNAAYANKKDDLQKYDRRKKTGCNKASDVWALGCLLYELLTGEFLFYDNDWVRFFIRVTYLGQELITAEKRAKIDNNPHLLRFFQWIFMRNPLMRPTLEDVIVKFQEMLNVMMPQLQESALSASMNHSPTNSSNFAAAADPRASMSMSGPMIFNNNNEEFLFSPTSRYHRHTLAHSLKTGDQRPGQATETDHYHEIMNKLTPHIFLGNEANHEINQLKFHYSITHIINCSEVANAHPQQFEYLQIASLKDVKLMEVIQFIRAATEEHGKVLVSYHGRSSEFAVGIILAYLIEQHNLTYFEAFNLVKNRRYIIKPNPQLVAKVRASMSSTVKQPDSAITADGTPELYIWDDKRKKERKKKEKEKEKRTEKAKDPVNPDEVEHTAFNPLVFNRQIQERIRRNKEAGLDPLHVPVRKEHKPTRSRLRRSSSADDIAAVAAKDQASRGLLPERQSPGRKLSKEL</sequence>
<dbReference type="Pfam" id="PF00782">
    <property type="entry name" value="DSPc"/>
    <property type="match status" value="1"/>
</dbReference>
<protein>
    <recommendedName>
        <fullName evidence="1">non-specific serine/threonine protein kinase</fullName>
        <ecNumber evidence="1">2.7.11.1</ecNumber>
    </recommendedName>
</protein>
<feature type="compositionally biased region" description="Polar residues" evidence="9">
    <location>
        <begin position="1500"/>
        <end position="1514"/>
    </location>
</feature>
<dbReference type="PROSITE" id="PS00108">
    <property type="entry name" value="PROTEIN_KINASE_ST"/>
    <property type="match status" value="1"/>
</dbReference>
<dbReference type="GeneID" id="14920597"/>
<dbReference type="SUPFAM" id="SSF52799">
    <property type="entry name" value="(Phosphotyrosine protein) phosphatases II"/>
    <property type="match status" value="1"/>
</dbReference>
<evidence type="ECO:0000313" key="11">
    <source>
        <dbReference type="EMBL" id="ELR19766.1"/>
    </source>
</evidence>
<feature type="region of interest" description="Disordered" evidence="9">
    <location>
        <begin position="1215"/>
        <end position="1400"/>
    </location>
</feature>
<feature type="compositionally biased region" description="Polar residues" evidence="9">
    <location>
        <begin position="223"/>
        <end position="240"/>
    </location>
</feature>
<dbReference type="InterPro" id="IPR000719">
    <property type="entry name" value="Prot_kinase_dom"/>
</dbReference>
<feature type="compositionally biased region" description="Basic residues" evidence="9">
    <location>
        <begin position="535"/>
        <end position="544"/>
    </location>
</feature>
<feature type="compositionally biased region" description="Acidic residues" evidence="9">
    <location>
        <begin position="1637"/>
        <end position="1654"/>
    </location>
</feature>
<dbReference type="InterPro" id="IPR053235">
    <property type="entry name" value="Ser_Thr_kinase"/>
</dbReference>
<dbReference type="PROSITE" id="PS50011">
    <property type="entry name" value="PROTEIN_KINASE_DOM"/>
    <property type="match status" value="1"/>
</dbReference>
<feature type="region of interest" description="Disordered" evidence="9">
    <location>
        <begin position="1500"/>
        <end position="1550"/>
    </location>
</feature>
<feature type="compositionally biased region" description="Low complexity" evidence="9">
    <location>
        <begin position="2203"/>
        <end position="2213"/>
    </location>
</feature>
<feature type="compositionally biased region" description="Basic and acidic residues" evidence="9">
    <location>
        <begin position="3004"/>
        <end position="3021"/>
    </location>
</feature>
<feature type="compositionally biased region" description="Basic and acidic residues" evidence="9">
    <location>
        <begin position="1310"/>
        <end position="1327"/>
    </location>
</feature>
<keyword evidence="6" id="KW-0067">ATP-binding</keyword>
<dbReference type="SMART" id="SM00220">
    <property type="entry name" value="S_TKc"/>
    <property type="match status" value="1"/>
</dbReference>
<evidence type="ECO:0000256" key="4">
    <source>
        <dbReference type="ARBA" id="ARBA00022741"/>
    </source>
</evidence>
<feature type="compositionally biased region" description="Basic and acidic residues" evidence="9">
    <location>
        <begin position="1655"/>
        <end position="1665"/>
    </location>
</feature>
<feature type="compositionally biased region" description="Polar residues" evidence="9">
    <location>
        <begin position="2214"/>
        <end position="2232"/>
    </location>
</feature>
<dbReference type="SMART" id="SM00195">
    <property type="entry name" value="DSPc"/>
    <property type="match status" value="1"/>
</dbReference>
<feature type="region of interest" description="Disordered" evidence="9">
    <location>
        <begin position="3045"/>
        <end position="3103"/>
    </location>
</feature>
<dbReference type="OrthoDB" id="30541at2759"/>
<feature type="compositionally biased region" description="Low complexity" evidence="9">
    <location>
        <begin position="1611"/>
        <end position="1625"/>
    </location>
</feature>
<dbReference type="GO" id="GO:0004674">
    <property type="term" value="F:protein serine/threonine kinase activity"/>
    <property type="evidence" value="ECO:0007669"/>
    <property type="project" value="UniProtKB-KW"/>
</dbReference>
<feature type="compositionally biased region" description="Low complexity" evidence="9">
    <location>
        <begin position="1534"/>
        <end position="1549"/>
    </location>
</feature>
<dbReference type="PANTHER" id="PTHR24361">
    <property type="entry name" value="MITOGEN-ACTIVATED KINASE KINASE KINASE"/>
    <property type="match status" value="1"/>
</dbReference>
<dbReference type="EC" id="2.7.11.1" evidence="1"/>
<comment type="catalytic activity">
    <reaction evidence="8">
        <text>L-seryl-[protein] + ATP = O-phospho-L-seryl-[protein] + ADP + H(+)</text>
        <dbReference type="Rhea" id="RHEA:17989"/>
        <dbReference type="Rhea" id="RHEA-COMP:9863"/>
        <dbReference type="Rhea" id="RHEA-COMP:11604"/>
        <dbReference type="ChEBI" id="CHEBI:15378"/>
        <dbReference type="ChEBI" id="CHEBI:29999"/>
        <dbReference type="ChEBI" id="CHEBI:30616"/>
        <dbReference type="ChEBI" id="CHEBI:83421"/>
        <dbReference type="ChEBI" id="CHEBI:456216"/>
        <dbReference type="EC" id="2.7.11.1"/>
    </reaction>
</comment>
<accession>L8H5M8</accession>
<feature type="region of interest" description="Disordered" evidence="9">
    <location>
        <begin position="703"/>
        <end position="724"/>
    </location>
</feature>
<dbReference type="InterPro" id="IPR011009">
    <property type="entry name" value="Kinase-like_dom_sf"/>
</dbReference>
<dbReference type="InterPro" id="IPR000340">
    <property type="entry name" value="Dual-sp_phosphatase_cat-dom"/>
</dbReference>
<dbReference type="Proteomes" id="UP000011083">
    <property type="component" value="Unassembled WGS sequence"/>
</dbReference>
<feature type="compositionally biased region" description="Acidic residues" evidence="9">
    <location>
        <begin position="1666"/>
        <end position="1678"/>
    </location>
</feature>
<evidence type="ECO:0000256" key="8">
    <source>
        <dbReference type="ARBA" id="ARBA00048679"/>
    </source>
</evidence>
<feature type="compositionally biased region" description="Low complexity" evidence="9">
    <location>
        <begin position="2085"/>
        <end position="2102"/>
    </location>
</feature>
<feature type="compositionally biased region" description="Low complexity" evidence="9">
    <location>
        <begin position="1782"/>
        <end position="1791"/>
    </location>
</feature>
<evidence type="ECO:0000256" key="3">
    <source>
        <dbReference type="ARBA" id="ARBA00022679"/>
    </source>
</evidence>
<feature type="compositionally biased region" description="Polar residues" evidence="9">
    <location>
        <begin position="591"/>
        <end position="609"/>
    </location>
</feature>
<dbReference type="Gene3D" id="3.30.200.20">
    <property type="entry name" value="Phosphorylase Kinase, domain 1"/>
    <property type="match status" value="1"/>
</dbReference>
<feature type="compositionally biased region" description="Basic and acidic residues" evidence="9">
    <location>
        <begin position="1992"/>
        <end position="2001"/>
    </location>
</feature>
<proteinExistence type="predicted"/>
<feature type="region of interest" description="Disordered" evidence="9">
    <location>
        <begin position="2996"/>
        <end position="3021"/>
    </location>
</feature>
<dbReference type="VEuPathDB" id="AmoebaDB:ACA1_201340"/>
<feature type="region of interest" description="Disordered" evidence="9">
    <location>
        <begin position="1913"/>
        <end position="2247"/>
    </location>
</feature>